<dbReference type="GO" id="GO:0046872">
    <property type="term" value="F:metal ion binding"/>
    <property type="evidence" value="ECO:0007669"/>
    <property type="project" value="UniProtKB-KW"/>
</dbReference>
<keyword evidence="8" id="KW-1185">Reference proteome</keyword>
<dbReference type="InterPro" id="IPR026992">
    <property type="entry name" value="DIOX_N"/>
</dbReference>
<dbReference type="AlphaFoldDB" id="A0A0D7BAA4"/>
<dbReference type="STRING" id="1314674.A0A0D7BAA4"/>
<gene>
    <name evidence="7" type="ORF">CYLTODRAFT_353129</name>
</gene>
<comment type="similarity">
    <text evidence="1 5">Belongs to the iron/ascorbate-dependent oxidoreductase family.</text>
</comment>
<dbReference type="Proteomes" id="UP000054007">
    <property type="component" value="Unassembled WGS sequence"/>
</dbReference>
<dbReference type="SUPFAM" id="SSF51197">
    <property type="entry name" value="Clavaminate synthase-like"/>
    <property type="match status" value="1"/>
</dbReference>
<keyword evidence="3 5" id="KW-0560">Oxidoreductase</keyword>
<dbReference type="PANTHER" id="PTHR10209:SF885">
    <property type="entry name" value="2OG-FE(II) OXYGENASE FAMILY, PUTATIVE (AFU_ORTHOLOGUE AFUA_2G00750)-RELATED"/>
    <property type="match status" value="1"/>
</dbReference>
<dbReference type="OrthoDB" id="288590at2759"/>
<protein>
    <submittedName>
        <fullName evidence="7">Clavaminate synthase-like protein</fullName>
    </submittedName>
</protein>
<dbReference type="PANTHER" id="PTHR10209">
    <property type="entry name" value="OXIDOREDUCTASE, 2OG-FE II OXYGENASE FAMILY PROTEIN"/>
    <property type="match status" value="1"/>
</dbReference>
<evidence type="ECO:0000256" key="1">
    <source>
        <dbReference type="ARBA" id="ARBA00008056"/>
    </source>
</evidence>
<dbReference type="GO" id="GO:0016491">
    <property type="term" value="F:oxidoreductase activity"/>
    <property type="evidence" value="ECO:0007669"/>
    <property type="project" value="UniProtKB-KW"/>
</dbReference>
<evidence type="ECO:0000313" key="7">
    <source>
        <dbReference type="EMBL" id="KIY67473.1"/>
    </source>
</evidence>
<evidence type="ECO:0000259" key="6">
    <source>
        <dbReference type="PROSITE" id="PS51471"/>
    </source>
</evidence>
<dbReference type="InterPro" id="IPR005123">
    <property type="entry name" value="Oxoglu/Fe-dep_dioxygenase_dom"/>
</dbReference>
<dbReference type="Gene3D" id="2.60.120.330">
    <property type="entry name" value="B-lactam Antibiotic, Isopenicillin N Synthase, Chain"/>
    <property type="match status" value="1"/>
</dbReference>
<dbReference type="Pfam" id="PF14226">
    <property type="entry name" value="DIOX_N"/>
    <property type="match status" value="1"/>
</dbReference>
<evidence type="ECO:0000256" key="3">
    <source>
        <dbReference type="ARBA" id="ARBA00023002"/>
    </source>
</evidence>
<name>A0A0D7BAA4_9AGAR</name>
<keyword evidence="4 5" id="KW-0408">Iron</keyword>
<proteinExistence type="inferred from homology"/>
<feature type="domain" description="Fe2OG dioxygenase" evidence="6">
    <location>
        <begin position="176"/>
        <end position="285"/>
    </location>
</feature>
<evidence type="ECO:0000256" key="4">
    <source>
        <dbReference type="ARBA" id="ARBA00023004"/>
    </source>
</evidence>
<dbReference type="PROSITE" id="PS51471">
    <property type="entry name" value="FE2OG_OXY"/>
    <property type="match status" value="1"/>
</dbReference>
<dbReference type="Pfam" id="PF03171">
    <property type="entry name" value="2OG-FeII_Oxy"/>
    <property type="match status" value="1"/>
</dbReference>
<organism evidence="7 8">
    <name type="scientific">Cylindrobasidium torrendii FP15055 ss-10</name>
    <dbReference type="NCBI Taxonomy" id="1314674"/>
    <lineage>
        <taxon>Eukaryota</taxon>
        <taxon>Fungi</taxon>
        <taxon>Dikarya</taxon>
        <taxon>Basidiomycota</taxon>
        <taxon>Agaricomycotina</taxon>
        <taxon>Agaricomycetes</taxon>
        <taxon>Agaricomycetidae</taxon>
        <taxon>Agaricales</taxon>
        <taxon>Marasmiineae</taxon>
        <taxon>Physalacriaceae</taxon>
        <taxon>Cylindrobasidium</taxon>
    </lineage>
</organism>
<evidence type="ECO:0000313" key="8">
    <source>
        <dbReference type="Proteomes" id="UP000054007"/>
    </source>
</evidence>
<evidence type="ECO:0000256" key="5">
    <source>
        <dbReference type="RuleBase" id="RU003682"/>
    </source>
</evidence>
<keyword evidence="2 5" id="KW-0479">Metal-binding</keyword>
<accession>A0A0D7BAA4</accession>
<sequence length="368" mass="41019">MSSGDFSSVPILDYSQALSSSTRAKFIADLRDAAINVGFLYLSHTPVSPELTQSVISYIPAMFNLPEDEKERIRMRNSPHFLGYSKFGAEFTKGQADMREQFDIATKHECQWKEGDPEYRRLWGPSQWPAEDLIPGFQKTLESYLDQVQHLADEFVTILAEAIGLGPDGLSKFYDTAEKMQHRSKVVKYPAAAGPSASTQGVGPHYDAGFVTILLQASDHEGLQVQNLQGQWIDAKPVPGTFVVNFGRAIEFATQNIVRATSHRVISPAHGTPTPRYSVPFFHNIGLDVRIADPAWKLEFPQSVLAQRDARGQHTSDSVNFTEFGTEASGHVNLIGRVKSHPDVAQRHYPELFKRYFPDGLPEHGVAY</sequence>
<evidence type="ECO:0000256" key="2">
    <source>
        <dbReference type="ARBA" id="ARBA00022723"/>
    </source>
</evidence>
<dbReference type="EMBL" id="KN880525">
    <property type="protein sequence ID" value="KIY67473.1"/>
    <property type="molecule type" value="Genomic_DNA"/>
</dbReference>
<dbReference type="InterPro" id="IPR044861">
    <property type="entry name" value="IPNS-like_FE2OG_OXY"/>
</dbReference>
<reference evidence="7 8" key="1">
    <citation type="journal article" date="2015" name="Fungal Genet. Biol.">
        <title>Evolution of novel wood decay mechanisms in Agaricales revealed by the genome sequences of Fistulina hepatica and Cylindrobasidium torrendii.</title>
        <authorList>
            <person name="Floudas D."/>
            <person name="Held B.W."/>
            <person name="Riley R."/>
            <person name="Nagy L.G."/>
            <person name="Koehler G."/>
            <person name="Ransdell A.S."/>
            <person name="Younus H."/>
            <person name="Chow J."/>
            <person name="Chiniquy J."/>
            <person name="Lipzen A."/>
            <person name="Tritt A."/>
            <person name="Sun H."/>
            <person name="Haridas S."/>
            <person name="LaButti K."/>
            <person name="Ohm R.A."/>
            <person name="Kues U."/>
            <person name="Blanchette R.A."/>
            <person name="Grigoriev I.V."/>
            <person name="Minto R.E."/>
            <person name="Hibbett D.S."/>
        </authorList>
    </citation>
    <scope>NUCLEOTIDE SEQUENCE [LARGE SCALE GENOMIC DNA]</scope>
    <source>
        <strain evidence="7 8">FP15055 ss-10</strain>
    </source>
</reference>
<dbReference type="InterPro" id="IPR027443">
    <property type="entry name" value="IPNS-like_sf"/>
</dbReference>